<dbReference type="Pfam" id="PF12833">
    <property type="entry name" value="HTH_18"/>
    <property type="match status" value="1"/>
</dbReference>
<evidence type="ECO:0000313" key="5">
    <source>
        <dbReference type="EMBL" id="MDF3835705.1"/>
    </source>
</evidence>
<keyword evidence="3" id="KW-0804">Transcription</keyword>
<sequence>MLNFLHFWDDRFLYITPAIQSGLTERSSTTLLASATGRPFLLEALDGTRMQCAAALVAPNVPRRLDADGCGLLSLNLDPTSGACRELAGVLSDHGIHVIDARCFGRLRERFEAALLGELDGSQLRELGIRMVDAVTGHPTPDVPLDPRIECVLHKVRNHVGRLPLRDLSAVACLSPDRLTHLFREQVGLSLKSYVLWAKILRSVQQFTSSRRLTDVALDGGFTDAAHMSRTFQRYFGLTPSFLADSSRVEISLAPSGLSDA</sequence>
<protein>
    <submittedName>
        <fullName evidence="5">AraC family transcriptional regulator</fullName>
    </submittedName>
</protein>
<gene>
    <name evidence="5" type="ORF">P3W85_22545</name>
</gene>
<keyword evidence="6" id="KW-1185">Reference proteome</keyword>
<keyword evidence="1" id="KW-0805">Transcription regulation</keyword>
<name>A0ABT6ASY2_9BURK</name>
<feature type="domain" description="HTH araC/xylS-type" evidence="4">
    <location>
        <begin position="150"/>
        <end position="246"/>
    </location>
</feature>
<dbReference type="Proteomes" id="UP001216674">
    <property type="component" value="Unassembled WGS sequence"/>
</dbReference>
<dbReference type="Gene3D" id="1.10.10.60">
    <property type="entry name" value="Homeodomain-like"/>
    <property type="match status" value="1"/>
</dbReference>
<dbReference type="EMBL" id="JARJLM010000378">
    <property type="protein sequence ID" value="MDF3835705.1"/>
    <property type="molecule type" value="Genomic_DNA"/>
</dbReference>
<dbReference type="InterPro" id="IPR018060">
    <property type="entry name" value="HTH_AraC"/>
</dbReference>
<dbReference type="RefSeq" id="WP_276266415.1">
    <property type="nucleotide sequence ID" value="NZ_JARJLM010000378.1"/>
</dbReference>
<dbReference type="PANTHER" id="PTHR46796">
    <property type="entry name" value="HTH-TYPE TRANSCRIPTIONAL ACTIVATOR RHAS-RELATED"/>
    <property type="match status" value="1"/>
</dbReference>
<dbReference type="SMART" id="SM00342">
    <property type="entry name" value="HTH_ARAC"/>
    <property type="match status" value="1"/>
</dbReference>
<proteinExistence type="predicted"/>
<organism evidence="5 6">
    <name type="scientific">Cupriavidus basilensis</name>
    <dbReference type="NCBI Taxonomy" id="68895"/>
    <lineage>
        <taxon>Bacteria</taxon>
        <taxon>Pseudomonadati</taxon>
        <taxon>Pseudomonadota</taxon>
        <taxon>Betaproteobacteria</taxon>
        <taxon>Burkholderiales</taxon>
        <taxon>Burkholderiaceae</taxon>
        <taxon>Cupriavidus</taxon>
    </lineage>
</organism>
<evidence type="ECO:0000256" key="3">
    <source>
        <dbReference type="ARBA" id="ARBA00023163"/>
    </source>
</evidence>
<evidence type="ECO:0000256" key="1">
    <source>
        <dbReference type="ARBA" id="ARBA00023015"/>
    </source>
</evidence>
<dbReference type="InterPro" id="IPR009057">
    <property type="entry name" value="Homeodomain-like_sf"/>
</dbReference>
<accession>A0ABT6ASY2</accession>
<evidence type="ECO:0000259" key="4">
    <source>
        <dbReference type="PROSITE" id="PS01124"/>
    </source>
</evidence>
<reference evidence="5 6" key="1">
    <citation type="submission" date="2023-03" db="EMBL/GenBank/DDBJ databases">
        <title>Draft assemblies of triclosan tolerant bacteria isolated from returned activated sludge.</title>
        <authorList>
            <person name="Van Hamelsveld S."/>
        </authorList>
    </citation>
    <scope>NUCLEOTIDE SEQUENCE [LARGE SCALE GENOMIC DNA]</scope>
    <source>
        <strain evidence="5 6">GW210010_S58</strain>
    </source>
</reference>
<dbReference type="SUPFAM" id="SSF46689">
    <property type="entry name" value="Homeodomain-like"/>
    <property type="match status" value="1"/>
</dbReference>
<evidence type="ECO:0000313" key="6">
    <source>
        <dbReference type="Proteomes" id="UP001216674"/>
    </source>
</evidence>
<dbReference type="PROSITE" id="PS01124">
    <property type="entry name" value="HTH_ARAC_FAMILY_2"/>
    <property type="match status" value="1"/>
</dbReference>
<evidence type="ECO:0000256" key="2">
    <source>
        <dbReference type="ARBA" id="ARBA00023125"/>
    </source>
</evidence>
<dbReference type="InterPro" id="IPR050204">
    <property type="entry name" value="AraC_XylS_family_regulators"/>
</dbReference>
<keyword evidence="2" id="KW-0238">DNA-binding</keyword>
<comment type="caution">
    <text evidence="5">The sequence shown here is derived from an EMBL/GenBank/DDBJ whole genome shotgun (WGS) entry which is preliminary data.</text>
</comment>